<accession>A0A1F5P8D7</accession>
<dbReference type="Gene3D" id="2.40.50.140">
    <property type="entry name" value="Nucleic acid-binding proteins"/>
    <property type="match status" value="1"/>
</dbReference>
<dbReference type="GO" id="GO:0006260">
    <property type="term" value="P:DNA replication"/>
    <property type="evidence" value="ECO:0007669"/>
    <property type="project" value="InterPro"/>
</dbReference>
<dbReference type="PIRSF" id="PIRSF002070">
    <property type="entry name" value="SSB"/>
    <property type="match status" value="1"/>
</dbReference>
<keyword evidence="1 2" id="KW-0238">DNA-binding</keyword>
<evidence type="ECO:0000256" key="3">
    <source>
        <dbReference type="PIRNR" id="PIRNR002070"/>
    </source>
</evidence>
<evidence type="ECO:0000313" key="5">
    <source>
        <dbReference type="Proteomes" id="UP000176786"/>
    </source>
</evidence>
<dbReference type="CDD" id="cd04496">
    <property type="entry name" value="SSB_OBF"/>
    <property type="match status" value="1"/>
</dbReference>
<dbReference type="NCBIfam" id="TIGR00621">
    <property type="entry name" value="ssb"/>
    <property type="match status" value="1"/>
</dbReference>
<comment type="subunit">
    <text evidence="2">Homotetramer.</text>
</comment>
<comment type="caution">
    <text evidence="2">Lacks conserved residue(s) required for the propagation of feature annotation.</text>
</comment>
<dbReference type="InterPro" id="IPR012340">
    <property type="entry name" value="NA-bd_OB-fold"/>
</dbReference>
<dbReference type="Pfam" id="PF00436">
    <property type="entry name" value="SSB"/>
    <property type="match status" value="1"/>
</dbReference>
<dbReference type="STRING" id="1817832.A3J48_01325"/>
<dbReference type="InterPro" id="IPR011344">
    <property type="entry name" value="ssDNA-bd"/>
</dbReference>
<dbReference type="EMBL" id="MFES01000005">
    <property type="protein sequence ID" value="OGE86196.1"/>
    <property type="molecule type" value="Genomic_DNA"/>
</dbReference>
<sequence length="141" mass="15757">MDLNKAQIIGRLTADPEIRTTPNGANVASFSVATNFRWTNQTGEKQETVEYHNVVAWRKLAEIIGQYLKKGKKVYIEGRLQTRSWEGPDGTKKYRTEIIADNMIMLDSLRGSEGGETAPAATEEIPTIEADADIKNEDIPF</sequence>
<dbReference type="GO" id="GO:0009295">
    <property type="term" value="C:nucleoid"/>
    <property type="evidence" value="ECO:0007669"/>
    <property type="project" value="TreeGrafter"/>
</dbReference>
<gene>
    <name evidence="4" type="ORF">A3J48_01325</name>
</gene>
<reference evidence="4 5" key="1">
    <citation type="journal article" date="2016" name="Nat. Commun.">
        <title>Thousands of microbial genomes shed light on interconnected biogeochemical processes in an aquifer system.</title>
        <authorList>
            <person name="Anantharaman K."/>
            <person name="Brown C.T."/>
            <person name="Hug L.A."/>
            <person name="Sharon I."/>
            <person name="Castelle C.J."/>
            <person name="Probst A.J."/>
            <person name="Thomas B.C."/>
            <person name="Singh A."/>
            <person name="Wilkins M.J."/>
            <person name="Karaoz U."/>
            <person name="Brodie E.L."/>
            <person name="Williams K.H."/>
            <person name="Hubbard S.S."/>
            <person name="Banfield J.F."/>
        </authorList>
    </citation>
    <scope>NUCLEOTIDE SEQUENCE [LARGE SCALE GENOMIC DNA]</scope>
</reference>
<evidence type="ECO:0000313" key="4">
    <source>
        <dbReference type="EMBL" id="OGE86196.1"/>
    </source>
</evidence>
<dbReference type="SUPFAM" id="SSF50249">
    <property type="entry name" value="Nucleic acid-binding proteins"/>
    <property type="match status" value="1"/>
</dbReference>
<organism evidence="4 5">
    <name type="scientific">Candidatus Doudnabacteria bacterium RIFCSPHIGHO2_02_FULL_46_11</name>
    <dbReference type="NCBI Taxonomy" id="1817832"/>
    <lineage>
        <taxon>Bacteria</taxon>
        <taxon>Candidatus Doudnaibacteriota</taxon>
    </lineage>
</organism>
<name>A0A1F5P8D7_9BACT</name>
<dbReference type="InterPro" id="IPR000424">
    <property type="entry name" value="Primosome_PriB/ssb"/>
</dbReference>
<proteinExistence type="inferred from homology"/>
<protein>
    <recommendedName>
        <fullName evidence="2 3">Single-stranded DNA-binding protein</fullName>
        <shortName evidence="2">SSB</shortName>
    </recommendedName>
</protein>
<dbReference type="GO" id="GO:0003697">
    <property type="term" value="F:single-stranded DNA binding"/>
    <property type="evidence" value="ECO:0007669"/>
    <property type="project" value="UniProtKB-UniRule"/>
</dbReference>
<evidence type="ECO:0000256" key="2">
    <source>
        <dbReference type="HAMAP-Rule" id="MF_00984"/>
    </source>
</evidence>
<dbReference type="PANTHER" id="PTHR10302">
    <property type="entry name" value="SINGLE-STRANDED DNA-BINDING PROTEIN"/>
    <property type="match status" value="1"/>
</dbReference>
<dbReference type="AlphaFoldDB" id="A0A1F5P8D7"/>
<evidence type="ECO:0000256" key="1">
    <source>
        <dbReference type="ARBA" id="ARBA00023125"/>
    </source>
</evidence>
<comment type="caution">
    <text evidence="4">The sequence shown here is derived from an EMBL/GenBank/DDBJ whole genome shotgun (WGS) entry which is preliminary data.</text>
</comment>
<dbReference type="HAMAP" id="MF_00984">
    <property type="entry name" value="SSB"/>
    <property type="match status" value="1"/>
</dbReference>
<dbReference type="Proteomes" id="UP000176786">
    <property type="component" value="Unassembled WGS sequence"/>
</dbReference>
<dbReference type="PANTHER" id="PTHR10302:SF27">
    <property type="entry name" value="SINGLE-STRANDED DNA-BINDING PROTEIN"/>
    <property type="match status" value="1"/>
</dbReference>
<dbReference type="PROSITE" id="PS50935">
    <property type="entry name" value="SSB"/>
    <property type="match status" value="1"/>
</dbReference>